<dbReference type="InterPro" id="IPR035466">
    <property type="entry name" value="GlmS/AgaS_SIS"/>
</dbReference>
<evidence type="ECO:0000256" key="1">
    <source>
        <dbReference type="ARBA" id="ARBA00022737"/>
    </source>
</evidence>
<proteinExistence type="predicted"/>
<reference evidence="3 4" key="1">
    <citation type="submission" date="2024-04" db="EMBL/GenBank/DDBJ databases">
        <title>Defined microbial consortia suppress multidrug-resistant proinflammatory Enterobacteriaceae via ecological control.</title>
        <authorList>
            <person name="Furuichi M."/>
            <person name="Kawaguchi T."/>
            <person name="Pust M."/>
            <person name="Yasuma K."/>
            <person name="Plichta D."/>
            <person name="Hasegawa N."/>
            <person name="Ohya T."/>
            <person name="Bhattarai S."/>
            <person name="Sasajima S."/>
            <person name="Aoto Y."/>
            <person name="Tuganbaev T."/>
            <person name="Yaginuma M."/>
            <person name="Ueda M."/>
            <person name="Okahashi N."/>
            <person name="Amafuji K."/>
            <person name="Kiridooshi Y."/>
            <person name="Sugita K."/>
            <person name="Strazar M."/>
            <person name="Skelly A."/>
            <person name="Suda W."/>
            <person name="Hattori M."/>
            <person name="Nakamoto N."/>
            <person name="Caballero S."/>
            <person name="Norman J."/>
            <person name="Olle B."/>
            <person name="Tanoue T."/>
            <person name="Arita M."/>
            <person name="Bucci V."/>
            <person name="Atarashi K."/>
            <person name="Xavier R."/>
            <person name="Honda K."/>
        </authorList>
    </citation>
    <scope>NUCLEOTIDE SEQUENCE [LARGE SCALE GENOMIC DNA]</scope>
    <source>
        <strain evidence="4">k34-0107-D12</strain>
    </source>
</reference>
<name>A0ABQ0BW34_9FIRM</name>
<evidence type="ECO:0000259" key="2">
    <source>
        <dbReference type="PROSITE" id="PS51464"/>
    </source>
</evidence>
<dbReference type="Gene3D" id="3.40.50.10490">
    <property type="entry name" value="Glucose-6-phosphate isomerase like protein, domain 1"/>
    <property type="match status" value="2"/>
</dbReference>
<protein>
    <submittedName>
        <fullName evidence="3">SIS domain-containing protein</fullName>
    </submittedName>
</protein>
<gene>
    <name evidence="3" type="ORF">K340107D12_35630</name>
</gene>
<organism evidence="3 4">
    <name type="scientific">Blautia parvula</name>
    <dbReference type="NCBI Taxonomy" id="2877527"/>
    <lineage>
        <taxon>Bacteria</taxon>
        <taxon>Bacillati</taxon>
        <taxon>Bacillota</taxon>
        <taxon>Clostridia</taxon>
        <taxon>Lachnospirales</taxon>
        <taxon>Lachnospiraceae</taxon>
        <taxon>Blautia</taxon>
    </lineage>
</organism>
<dbReference type="InterPro" id="IPR046348">
    <property type="entry name" value="SIS_dom_sf"/>
</dbReference>
<comment type="caution">
    <text evidence="3">The sequence shown here is derived from an EMBL/GenBank/DDBJ whole genome shotgun (WGS) entry which is preliminary data.</text>
</comment>
<dbReference type="Pfam" id="PF01380">
    <property type="entry name" value="SIS"/>
    <property type="match status" value="1"/>
</dbReference>
<dbReference type="CDD" id="cd05008">
    <property type="entry name" value="SIS_GlmS_GlmD_1"/>
    <property type="match status" value="1"/>
</dbReference>
<dbReference type="PROSITE" id="PS51464">
    <property type="entry name" value="SIS"/>
    <property type="match status" value="1"/>
</dbReference>
<dbReference type="PANTHER" id="PTHR10937">
    <property type="entry name" value="GLUCOSAMINE--FRUCTOSE-6-PHOSPHATE AMINOTRANSFERASE, ISOMERIZING"/>
    <property type="match status" value="1"/>
</dbReference>
<feature type="domain" description="SIS" evidence="2">
    <location>
        <begin position="37"/>
        <end position="177"/>
    </location>
</feature>
<dbReference type="PANTHER" id="PTHR10937:SF17">
    <property type="entry name" value="GLUCOSAMINE-FRUCTOSE-6-PHOSPHATE AMINOTRANSFERASE"/>
    <property type="match status" value="1"/>
</dbReference>
<accession>A0ABQ0BW34</accession>
<dbReference type="RefSeq" id="WP_227210118.1">
    <property type="nucleotide sequence ID" value="NZ_BAABZQ010000001.1"/>
</dbReference>
<dbReference type="SUPFAM" id="SSF53697">
    <property type="entry name" value="SIS domain"/>
    <property type="match status" value="1"/>
</dbReference>
<dbReference type="Proteomes" id="UP001600941">
    <property type="component" value="Unassembled WGS sequence"/>
</dbReference>
<sequence>MIYHGDALEYIGETPDILSRIIEGQASVLQDCGKIFDRDGIRGGISEVILTGSGSSYNAAVGASVFAQKLLGIRVTPVYPVTVMEEMDVVSDKALVIGISQQGTSTAVIRALDAAGEKGFCTVAVTGEYETEITRHGEAVLYVECGYEDAGATTKGYTATVLTLFLFFIMAAEKTGRITGMQKAEYISRLRRVTGNMPGILEESFGWCKRTADKLVNSRDLMLITGSSMRASLLEGCLKFSETCRFPVRGYEAEEFMHGIYNAVTEDTDFLYLFPADGYEKMRMEKLYGYYREKGYRHYAVNLPETACSEGQCANVLCCHFINDPDFSVLEYMLPQQMLFVLASRARGIDLNLPRDPEFHKYMGSKIE</sequence>
<keyword evidence="1" id="KW-0677">Repeat</keyword>
<dbReference type="EMBL" id="BAABZQ010000001">
    <property type="protein sequence ID" value="GAA6500747.1"/>
    <property type="molecule type" value="Genomic_DNA"/>
</dbReference>
<evidence type="ECO:0000313" key="4">
    <source>
        <dbReference type="Proteomes" id="UP001600941"/>
    </source>
</evidence>
<keyword evidence="4" id="KW-1185">Reference proteome</keyword>
<dbReference type="InterPro" id="IPR001347">
    <property type="entry name" value="SIS_dom"/>
</dbReference>
<evidence type="ECO:0000313" key="3">
    <source>
        <dbReference type="EMBL" id="GAA6500747.1"/>
    </source>
</evidence>